<sequence length="52" mass="5306">MEPMPSSSARSFDAVRVESSAAVPLMVTDPVGSSLVFPTALVAELVAVSGLE</sequence>
<gene>
    <name evidence="1" type="ORF">METZ01_LOCUS228441</name>
</gene>
<accession>A0A382GLS4</accession>
<dbReference type="AlphaFoldDB" id="A0A382GLS4"/>
<organism evidence="1">
    <name type="scientific">marine metagenome</name>
    <dbReference type="NCBI Taxonomy" id="408172"/>
    <lineage>
        <taxon>unclassified sequences</taxon>
        <taxon>metagenomes</taxon>
        <taxon>ecological metagenomes</taxon>
    </lineage>
</organism>
<proteinExistence type="predicted"/>
<dbReference type="EMBL" id="UINC01056030">
    <property type="protein sequence ID" value="SVB75587.1"/>
    <property type="molecule type" value="Genomic_DNA"/>
</dbReference>
<evidence type="ECO:0000313" key="1">
    <source>
        <dbReference type="EMBL" id="SVB75587.1"/>
    </source>
</evidence>
<name>A0A382GLS4_9ZZZZ</name>
<protein>
    <submittedName>
        <fullName evidence="1">Uncharacterized protein</fullName>
    </submittedName>
</protein>
<reference evidence="1" key="1">
    <citation type="submission" date="2018-05" db="EMBL/GenBank/DDBJ databases">
        <authorList>
            <person name="Lanie J.A."/>
            <person name="Ng W.-L."/>
            <person name="Kazmierczak K.M."/>
            <person name="Andrzejewski T.M."/>
            <person name="Davidsen T.M."/>
            <person name="Wayne K.J."/>
            <person name="Tettelin H."/>
            <person name="Glass J.I."/>
            <person name="Rusch D."/>
            <person name="Podicherti R."/>
            <person name="Tsui H.-C.T."/>
            <person name="Winkler M.E."/>
        </authorList>
    </citation>
    <scope>NUCLEOTIDE SEQUENCE</scope>
</reference>